<dbReference type="Gene3D" id="3.40.50.2300">
    <property type="match status" value="1"/>
</dbReference>
<dbReference type="InterPro" id="IPR000014">
    <property type="entry name" value="PAS"/>
</dbReference>
<dbReference type="PANTHER" id="PTHR43047:SF72">
    <property type="entry name" value="OSMOSENSING HISTIDINE PROTEIN KINASE SLN1"/>
    <property type="match status" value="1"/>
</dbReference>
<dbReference type="Pfam" id="PF00989">
    <property type="entry name" value="PAS"/>
    <property type="match status" value="1"/>
</dbReference>
<dbReference type="CDD" id="cd00082">
    <property type="entry name" value="HisKA"/>
    <property type="match status" value="1"/>
</dbReference>
<feature type="modified residue" description="4-aspartylphosphate" evidence="6">
    <location>
        <position position="482"/>
    </location>
</feature>
<name>A0A2S9CW56_PSECE</name>
<dbReference type="InterPro" id="IPR036097">
    <property type="entry name" value="HisK_dim/P_sf"/>
</dbReference>
<feature type="domain" description="Response regulatory" evidence="9">
    <location>
        <begin position="431"/>
        <end position="552"/>
    </location>
</feature>
<dbReference type="InterPro" id="IPR011006">
    <property type="entry name" value="CheY-like_superfamily"/>
</dbReference>
<reference evidence="11 12" key="1">
    <citation type="submission" date="2017-09" db="EMBL/GenBank/DDBJ databases">
        <title>Genomic, metabolic, and phenotypic characteristics of bacterial isolates from the natural microbiome of the model nematode Caenorhabditis elegans.</title>
        <authorList>
            <person name="Zimmermann J."/>
            <person name="Obeng N."/>
            <person name="Yang W."/>
            <person name="Obeng O."/>
            <person name="Kissoyan K."/>
            <person name="Pees B."/>
            <person name="Dirksen P."/>
            <person name="Hoppner M."/>
            <person name="Franke A."/>
            <person name="Rosenstiel P."/>
            <person name="Leippe M."/>
            <person name="Dierking K."/>
            <person name="Kaleta C."/>
            <person name="Schulenburg H."/>
        </authorList>
    </citation>
    <scope>NUCLEOTIDE SEQUENCE [LARGE SCALE GENOMIC DNA]</scope>
    <source>
        <strain evidence="11 12">MYb184</strain>
    </source>
</reference>
<dbReference type="SMART" id="SM00387">
    <property type="entry name" value="HATPase_c"/>
    <property type="match status" value="1"/>
</dbReference>
<dbReference type="InterPro" id="IPR003661">
    <property type="entry name" value="HisK_dim/P_dom"/>
</dbReference>
<evidence type="ECO:0000256" key="3">
    <source>
        <dbReference type="ARBA" id="ARBA00022553"/>
    </source>
</evidence>
<dbReference type="Gene3D" id="1.10.287.130">
    <property type="match status" value="1"/>
</dbReference>
<dbReference type="InterPro" id="IPR013767">
    <property type="entry name" value="PAS_fold"/>
</dbReference>
<dbReference type="InterPro" id="IPR035965">
    <property type="entry name" value="PAS-like_dom_sf"/>
</dbReference>
<dbReference type="SUPFAM" id="SSF55874">
    <property type="entry name" value="ATPase domain of HSP90 chaperone/DNA topoisomerase II/histidine kinase"/>
    <property type="match status" value="1"/>
</dbReference>
<evidence type="ECO:0000256" key="4">
    <source>
        <dbReference type="ARBA" id="ARBA00022679"/>
    </source>
</evidence>
<feature type="non-terminal residue" evidence="11">
    <location>
        <position position="559"/>
    </location>
</feature>
<feature type="transmembrane region" description="Helical" evidence="7">
    <location>
        <begin position="6"/>
        <end position="26"/>
    </location>
</feature>
<evidence type="ECO:0000259" key="8">
    <source>
        <dbReference type="PROSITE" id="PS50109"/>
    </source>
</evidence>
<dbReference type="Pfam" id="PF02518">
    <property type="entry name" value="HATPase_c"/>
    <property type="match status" value="1"/>
</dbReference>
<evidence type="ECO:0000256" key="1">
    <source>
        <dbReference type="ARBA" id="ARBA00000085"/>
    </source>
</evidence>
<dbReference type="InterPro" id="IPR003594">
    <property type="entry name" value="HATPase_dom"/>
</dbReference>
<dbReference type="SMART" id="SM00448">
    <property type="entry name" value="REC"/>
    <property type="match status" value="1"/>
</dbReference>
<dbReference type="SUPFAM" id="SSF52172">
    <property type="entry name" value="CheY-like"/>
    <property type="match status" value="1"/>
</dbReference>
<feature type="domain" description="Histidine kinase" evidence="8">
    <location>
        <begin position="188"/>
        <end position="410"/>
    </location>
</feature>
<keyword evidence="3 6" id="KW-0597">Phosphoprotein</keyword>
<dbReference type="CDD" id="cd00130">
    <property type="entry name" value="PAS"/>
    <property type="match status" value="1"/>
</dbReference>
<dbReference type="NCBIfam" id="TIGR00229">
    <property type="entry name" value="sensory_box"/>
    <property type="match status" value="1"/>
</dbReference>
<comment type="catalytic activity">
    <reaction evidence="1">
        <text>ATP + protein L-histidine = ADP + protein N-phospho-L-histidine.</text>
        <dbReference type="EC" id="2.7.13.3"/>
    </reaction>
</comment>
<dbReference type="PRINTS" id="PR00344">
    <property type="entry name" value="BCTRLSENSOR"/>
</dbReference>
<keyword evidence="7" id="KW-1133">Transmembrane helix</keyword>
<dbReference type="Pfam" id="PF00072">
    <property type="entry name" value="Response_reg"/>
    <property type="match status" value="1"/>
</dbReference>
<dbReference type="Gene3D" id="3.30.450.20">
    <property type="entry name" value="PAS domain"/>
    <property type="match status" value="1"/>
</dbReference>
<proteinExistence type="predicted"/>
<dbReference type="GO" id="GO:0000155">
    <property type="term" value="F:phosphorelay sensor kinase activity"/>
    <property type="evidence" value="ECO:0007669"/>
    <property type="project" value="InterPro"/>
</dbReference>
<dbReference type="GO" id="GO:0005886">
    <property type="term" value="C:plasma membrane"/>
    <property type="evidence" value="ECO:0007669"/>
    <property type="project" value="TreeGrafter"/>
</dbReference>
<dbReference type="PROSITE" id="PS50112">
    <property type="entry name" value="PAS"/>
    <property type="match status" value="1"/>
</dbReference>
<dbReference type="AlphaFoldDB" id="A0A2S9CW56"/>
<dbReference type="InterPro" id="IPR001789">
    <property type="entry name" value="Sig_transdc_resp-reg_receiver"/>
</dbReference>
<gene>
    <name evidence="11" type="ORF">CQ006_27970</name>
</gene>
<dbReference type="GO" id="GO:0006355">
    <property type="term" value="P:regulation of DNA-templated transcription"/>
    <property type="evidence" value="ECO:0007669"/>
    <property type="project" value="InterPro"/>
</dbReference>
<evidence type="ECO:0000259" key="9">
    <source>
        <dbReference type="PROSITE" id="PS50110"/>
    </source>
</evidence>
<dbReference type="PROSITE" id="PS50110">
    <property type="entry name" value="RESPONSE_REGULATORY"/>
    <property type="match status" value="1"/>
</dbReference>
<evidence type="ECO:0000313" key="11">
    <source>
        <dbReference type="EMBL" id="PRB84711.1"/>
    </source>
</evidence>
<evidence type="ECO:0000256" key="7">
    <source>
        <dbReference type="SAM" id="Phobius"/>
    </source>
</evidence>
<dbReference type="Proteomes" id="UP000239458">
    <property type="component" value="Unassembled WGS sequence"/>
</dbReference>
<feature type="non-terminal residue" evidence="11">
    <location>
        <position position="1"/>
    </location>
</feature>
<dbReference type="SMART" id="SM00388">
    <property type="entry name" value="HisKA"/>
    <property type="match status" value="1"/>
</dbReference>
<evidence type="ECO:0000256" key="5">
    <source>
        <dbReference type="ARBA" id="ARBA00022777"/>
    </source>
</evidence>
<evidence type="ECO:0000256" key="2">
    <source>
        <dbReference type="ARBA" id="ARBA00012438"/>
    </source>
</evidence>
<keyword evidence="5" id="KW-0418">Kinase</keyword>
<dbReference type="RefSeq" id="WP_146120513.1">
    <property type="nucleotide sequence ID" value="NZ_PCQE01000123.1"/>
</dbReference>
<evidence type="ECO:0000256" key="6">
    <source>
        <dbReference type="PROSITE-ProRule" id="PRU00169"/>
    </source>
</evidence>
<dbReference type="InterPro" id="IPR036890">
    <property type="entry name" value="HATPase_C_sf"/>
</dbReference>
<organism evidence="11 12">
    <name type="scientific">Pseudomonas cedrina</name>
    <dbReference type="NCBI Taxonomy" id="651740"/>
    <lineage>
        <taxon>Bacteria</taxon>
        <taxon>Pseudomonadati</taxon>
        <taxon>Pseudomonadota</taxon>
        <taxon>Gammaproteobacteria</taxon>
        <taxon>Pseudomonadales</taxon>
        <taxon>Pseudomonadaceae</taxon>
        <taxon>Pseudomonas</taxon>
    </lineage>
</organism>
<dbReference type="SUPFAM" id="SSF47384">
    <property type="entry name" value="Homodimeric domain of signal transducing histidine kinase"/>
    <property type="match status" value="1"/>
</dbReference>
<keyword evidence="7" id="KW-0812">Transmembrane</keyword>
<dbReference type="PROSITE" id="PS50109">
    <property type="entry name" value="HIS_KIN"/>
    <property type="match status" value="1"/>
</dbReference>
<comment type="caution">
    <text evidence="11">The sequence shown here is derived from an EMBL/GenBank/DDBJ whole genome shotgun (WGS) entry which is preliminary data.</text>
</comment>
<dbReference type="PANTHER" id="PTHR43047">
    <property type="entry name" value="TWO-COMPONENT HISTIDINE PROTEIN KINASE"/>
    <property type="match status" value="1"/>
</dbReference>
<dbReference type="GO" id="GO:0009927">
    <property type="term" value="F:histidine phosphotransfer kinase activity"/>
    <property type="evidence" value="ECO:0007669"/>
    <property type="project" value="TreeGrafter"/>
</dbReference>
<dbReference type="Pfam" id="PF00512">
    <property type="entry name" value="HisKA"/>
    <property type="match status" value="1"/>
</dbReference>
<dbReference type="InterPro" id="IPR005467">
    <property type="entry name" value="His_kinase_dom"/>
</dbReference>
<dbReference type="Gene3D" id="3.30.565.10">
    <property type="entry name" value="Histidine kinase-like ATPase, C-terminal domain"/>
    <property type="match status" value="1"/>
</dbReference>
<evidence type="ECO:0000259" key="10">
    <source>
        <dbReference type="PROSITE" id="PS50112"/>
    </source>
</evidence>
<protein>
    <recommendedName>
        <fullName evidence="2">histidine kinase</fullName>
        <ecNumber evidence="2">2.7.13.3</ecNumber>
    </recommendedName>
</protein>
<keyword evidence="7" id="KW-0472">Membrane</keyword>
<evidence type="ECO:0000313" key="12">
    <source>
        <dbReference type="Proteomes" id="UP000239458"/>
    </source>
</evidence>
<sequence>TYKDSVYQILGVAATFVLAFLIWNYYLQAQIKKRRKAELALGDQLAFSKTLIDGSPIALYVRDRDGKLAHCNRAYLEFLQTTQEEVIGKTLLDAGVISPALSLQYHQIYRDTEQHGEPTFADLEIEVKGLPRRIYHWTLPFQSSTGAFSGVIGGWLDISEREQLVEQLRLAKEVADEANDSKSIFLASMSHEIRTPISALIGLIEMLRLRGGSAEEVEKNLAVAHQSAQSLLSLIGDILDLSKIEAGAMVPSPRSANLGEAIHSIHRLFEVNAKAKNLTFDLVIEASDQQVIIDSLMLNQIVANLTSNAIKFTKEGFVELSLIQLPDDTKTGFGCYSIEVRDSGSGLNESQQKAIFEPFVQVSPNVSGQRSTGLGLSICTRLATLLNAQLSVHSQPGKGSCFKLQFNAERTEEDARQASPQVPIRTNHRLNILVVEDHAPNRLLLCQQLEYLGHRAVPCDDGETALAEWTHADPPFDLTITDCNMPRMDGYELARQMRAIEQRRAVGAHPIFGLTANAQSQIIQDCLEAGMNQCLFKPIGIEALSEQINVVSTQVKRRV</sequence>
<dbReference type="SUPFAM" id="SSF55785">
    <property type="entry name" value="PYP-like sensor domain (PAS domain)"/>
    <property type="match status" value="1"/>
</dbReference>
<dbReference type="EC" id="2.7.13.3" evidence="2"/>
<dbReference type="EMBL" id="PCQE01000123">
    <property type="protein sequence ID" value="PRB84711.1"/>
    <property type="molecule type" value="Genomic_DNA"/>
</dbReference>
<accession>A0A2S9CW56</accession>
<dbReference type="InterPro" id="IPR004358">
    <property type="entry name" value="Sig_transdc_His_kin-like_C"/>
</dbReference>
<feature type="domain" description="PAS" evidence="10">
    <location>
        <begin position="44"/>
        <end position="92"/>
    </location>
</feature>
<keyword evidence="4" id="KW-0808">Transferase</keyword>
<dbReference type="CDD" id="cd17546">
    <property type="entry name" value="REC_hyHK_CKI1_RcsC-like"/>
    <property type="match status" value="1"/>
</dbReference>
<dbReference type="SMART" id="SM00091">
    <property type="entry name" value="PAS"/>
    <property type="match status" value="1"/>
</dbReference>